<dbReference type="EMBL" id="CP080095">
    <property type="protein sequence ID" value="QYD67910.1"/>
    <property type="molecule type" value="Genomic_DNA"/>
</dbReference>
<dbReference type="EMBL" id="CP080095">
    <property type="protein sequence ID" value="QYD67897.1"/>
    <property type="molecule type" value="Genomic_DNA"/>
</dbReference>
<evidence type="ECO:0000259" key="1">
    <source>
        <dbReference type="Pfam" id="PF15919"/>
    </source>
</evidence>
<protein>
    <submittedName>
        <fullName evidence="2">Type II toxin-antitoxin system HicB family antitoxin</fullName>
    </submittedName>
</protein>
<dbReference type="InterPro" id="IPR035069">
    <property type="entry name" value="TTHA1013/TTHA0281-like"/>
</dbReference>
<keyword evidence="4" id="KW-1185">Reference proteome</keyword>
<dbReference type="Proteomes" id="UP000826462">
    <property type="component" value="Chromosome 1"/>
</dbReference>
<evidence type="ECO:0000313" key="2">
    <source>
        <dbReference type="EMBL" id="QYD67897.1"/>
    </source>
</evidence>
<reference evidence="2 4" key="1">
    <citation type="submission" date="2021-07" db="EMBL/GenBank/DDBJ databases">
        <title>Paraburkholderia edwinii protects Aspergillus sp. from phenazines by acting as a toxin sponge.</title>
        <authorList>
            <person name="Dahlstrom K.M."/>
            <person name="Newman D.K."/>
        </authorList>
    </citation>
    <scope>NUCLEOTIDE SEQUENCE [LARGE SCALE GENOMIC DNA]</scope>
    <source>
        <strain evidence="2 4">Pe01</strain>
    </source>
</reference>
<gene>
    <name evidence="2" type="ORF">KZJ38_16460</name>
    <name evidence="3" type="ORF">KZJ38_16560</name>
</gene>
<sequence length="159" mass="17767">MQYPLYVHRTGDTSFRASFPDFPRAVAHGESMYELKTEAKQAVELMYDRSEQLIPAPTCSTSELQAHEMDDGEGIWMFVDINLARVTSQAVGIQVNLLDTLLQQVDLVARERHMTRSAFITLAVAHELAARYEGQLSCLPVSQRSFVTDAIHGTAPPEN</sequence>
<feature type="domain" description="HicB-like antitoxin of toxin-antitoxin system" evidence="1">
    <location>
        <begin position="3"/>
        <end position="121"/>
    </location>
</feature>
<dbReference type="Gene3D" id="3.30.160.250">
    <property type="match status" value="1"/>
</dbReference>
<organism evidence="2 4">
    <name type="scientific">Paraburkholderia edwinii</name>
    <dbReference type="NCBI Taxonomy" id="2861782"/>
    <lineage>
        <taxon>Bacteria</taxon>
        <taxon>Pseudomonadati</taxon>
        <taxon>Pseudomonadota</taxon>
        <taxon>Betaproteobacteria</taxon>
        <taxon>Burkholderiales</taxon>
        <taxon>Burkholderiaceae</taxon>
        <taxon>Paraburkholderia</taxon>
    </lineage>
</organism>
<dbReference type="RefSeq" id="WP_219797236.1">
    <property type="nucleotide sequence ID" value="NZ_CP080095.1"/>
</dbReference>
<accession>A0ABX8UHU2</accession>
<name>A0ABX8UHU2_9BURK</name>
<dbReference type="InterPro" id="IPR031807">
    <property type="entry name" value="HicB-like"/>
</dbReference>
<proteinExistence type="predicted"/>
<dbReference type="Pfam" id="PF15919">
    <property type="entry name" value="HicB_lk_antitox"/>
    <property type="match status" value="1"/>
</dbReference>
<evidence type="ECO:0000313" key="4">
    <source>
        <dbReference type="Proteomes" id="UP000826462"/>
    </source>
</evidence>
<evidence type="ECO:0000313" key="3">
    <source>
        <dbReference type="EMBL" id="QYD67910.1"/>
    </source>
</evidence>
<dbReference type="SUPFAM" id="SSF143100">
    <property type="entry name" value="TTHA1013/TTHA0281-like"/>
    <property type="match status" value="1"/>
</dbReference>